<dbReference type="InParanoid" id="A0A7R8UQG5"/>
<keyword evidence="3" id="KW-1185">Reference proteome</keyword>
<evidence type="ECO:0000313" key="2">
    <source>
        <dbReference type="EMBL" id="CAD7085152.1"/>
    </source>
</evidence>
<feature type="transmembrane region" description="Helical" evidence="1">
    <location>
        <begin position="162"/>
        <end position="184"/>
    </location>
</feature>
<dbReference type="FunCoup" id="A0A7R8UQG5">
    <property type="interactions" value="7"/>
</dbReference>
<dbReference type="Proteomes" id="UP000594454">
    <property type="component" value="Chromosome 3"/>
</dbReference>
<sequence>MHALKRFTQCGSLTMLFTVFIVLFGVSSTALTTFGKTSPNVQQPPTTPPVKGRECNTHTDCSTLQSTSCVRDPNDSRLRCLCGDNTAPVNGQCFAKYKGLRHMCSNVNECDEGMICAIENATRISTFGKITGGTPNTKACLCDEENGYEEDTRDYSCNMGDFQAYTSFFVPVFSVILSLILSSINSKGF</sequence>
<proteinExistence type="predicted"/>
<keyword evidence="1" id="KW-1133">Transmembrane helix</keyword>
<protein>
    <submittedName>
        <fullName evidence="2">Uncharacterized protein</fullName>
    </submittedName>
</protein>
<evidence type="ECO:0000256" key="1">
    <source>
        <dbReference type="SAM" id="Phobius"/>
    </source>
</evidence>
<name>A0A7R8UQG5_HERIL</name>
<dbReference type="AlphaFoldDB" id="A0A7R8UQG5"/>
<keyword evidence="1" id="KW-0472">Membrane</keyword>
<dbReference type="EMBL" id="LR899011">
    <property type="protein sequence ID" value="CAD7085152.1"/>
    <property type="molecule type" value="Genomic_DNA"/>
</dbReference>
<dbReference type="OMA" id="MMCAIEN"/>
<dbReference type="OrthoDB" id="8193455at2759"/>
<organism evidence="2 3">
    <name type="scientific">Hermetia illucens</name>
    <name type="common">Black soldier fly</name>
    <dbReference type="NCBI Taxonomy" id="343691"/>
    <lineage>
        <taxon>Eukaryota</taxon>
        <taxon>Metazoa</taxon>
        <taxon>Ecdysozoa</taxon>
        <taxon>Arthropoda</taxon>
        <taxon>Hexapoda</taxon>
        <taxon>Insecta</taxon>
        <taxon>Pterygota</taxon>
        <taxon>Neoptera</taxon>
        <taxon>Endopterygota</taxon>
        <taxon>Diptera</taxon>
        <taxon>Brachycera</taxon>
        <taxon>Stratiomyomorpha</taxon>
        <taxon>Stratiomyidae</taxon>
        <taxon>Hermetiinae</taxon>
        <taxon>Hermetia</taxon>
    </lineage>
</organism>
<keyword evidence="1" id="KW-0812">Transmembrane</keyword>
<gene>
    <name evidence="2" type="ORF">HERILL_LOCUS8015</name>
</gene>
<reference evidence="2 3" key="1">
    <citation type="submission" date="2020-11" db="EMBL/GenBank/DDBJ databases">
        <authorList>
            <person name="Wallbank WR R."/>
            <person name="Pardo Diaz C."/>
            <person name="Kozak K."/>
            <person name="Martin S."/>
            <person name="Jiggins C."/>
            <person name="Moest M."/>
            <person name="Warren A I."/>
            <person name="Generalovic N T."/>
            <person name="Byers J.R.P. K."/>
            <person name="Montejo-Kovacevich G."/>
            <person name="Yen C E."/>
        </authorList>
    </citation>
    <scope>NUCLEOTIDE SEQUENCE [LARGE SCALE GENOMIC DNA]</scope>
</reference>
<accession>A0A7R8UQG5</accession>
<evidence type="ECO:0000313" key="3">
    <source>
        <dbReference type="Proteomes" id="UP000594454"/>
    </source>
</evidence>